<feature type="compositionally biased region" description="Basic residues" evidence="1">
    <location>
        <begin position="132"/>
        <end position="143"/>
    </location>
</feature>
<keyword evidence="3" id="KW-1185">Reference proteome</keyword>
<dbReference type="Proteomes" id="UP001218188">
    <property type="component" value="Unassembled WGS sequence"/>
</dbReference>
<feature type="compositionally biased region" description="Pro residues" evidence="1">
    <location>
        <begin position="145"/>
        <end position="165"/>
    </location>
</feature>
<protein>
    <submittedName>
        <fullName evidence="2">Uncharacterized protein</fullName>
    </submittedName>
</protein>
<reference evidence="2" key="1">
    <citation type="submission" date="2023-03" db="EMBL/GenBank/DDBJ databases">
        <title>Massive genome expansion in bonnet fungi (Mycena s.s.) driven by repeated elements and novel gene families across ecological guilds.</title>
        <authorList>
            <consortium name="Lawrence Berkeley National Laboratory"/>
            <person name="Harder C.B."/>
            <person name="Miyauchi S."/>
            <person name="Viragh M."/>
            <person name="Kuo A."/>
            <person name="Thoen E."/>
            <person name="Andreopoulos B."/>
            <person name="Lu D."/>
            <person name="Skrede I."/>
            <person name="Drula E."/>
            <person name="Henrissat B."/>
            <person name="Morin E."/>
            <person name="Kohler A."/>
            <person name="Barry K."/>
            <person name="LaButti K."/>
            <person name="Morin E."/>
            <person name="Salamov A."/>
            <person name="Lipzen A."/>
            <person name="Mereny Z."/>
            <person name="Hegedus B."/>
            <person name="Baldrian P."/>
            <person name="Stursova M."/>
            <person name="Weitz H."/>
            <person name="Taylor A."/>
            <person name="Grigoriev I.V."/>
            <person name="Nagy L.G."/>
            <person name="Martin F."/>
            <person name="Kauserud H."/>
        </authorList>
    </citation>
    <scope>NUCLEOTIDE SEQUENCE</scope>
    <source>
        <strain evidence="2">CBHHK200</strain>
    </source>
</reference>
<evidence type="ECO:0000256" key="1">
    <source>
        <dbReference type="SAM" id="MobiDB-lite"/>
    </source>
</evidence>
<feature type="region of interest" description="Disordered" evidence="1">
    <location>
        <begin position="114"/>
        <end position="206"/>
    </location>
</feature>
<organism evidence="2 3">
    <name type="scientific">Mycena alexandri</name>
    <dbReference type="NCBI Taxonomy" id="1745969"/>
    <lineage>
        <taxon>Eukaryota</taxon>
        <taxon>Fungi</taxon>
        <taxon>Dikarya</taxon>
        <taxon>Basidiomycota</taxon>
        <taxon>Agaricomycotina</taxon>
        <taxon>Agaricomycetes</taxon>
        <taxon>Agaricomycetidae</taxon>
        <taxon>Agaricales</taxon>
        <taxon>Marasmiineae</taxon>
        <taxon>Mycenaceae</taxon>
        <taxon>Mycena</taxon>
    </lineage>
</organism>
<accession>A0AAD6SM60</accession>
<feature type="compositionally biased region" description="Basic and acidic residues" evidence="1">
    <location>
        <begin position="195"/>
        <end position="206"/>
    </location>
</feature>
<sequence length="206" mass="22430">MRWVDLSPRSGDSFLYAGDTTVRLHPYDRPIEAAGNAHNAGVFAQVALLCNGLASCPMGYVMKLLASLVGDPAAGPLDYNPIEGDWGGDFVEEDQALQYLQFYARGVRLKEIAQGRPPTTAGGGHYLYGGHRPPRRPPRRLHRLSPPPSSSLPSSSPPPPSPVPLPSNSLLHHITHQQHVPHVTPPLPHITPDAPARRPDPRPRPY</sequence>
<dbReference type="EMBL" id="JARJCM010000092">
    <property type="protein sequence ID" value="KAJ7030268.1"/>
    <property type="molecule type" value="Genomic_DNA"/>
</dbReference>
<name>A0AAD6SM60_9AGAR</name>
<proteinExistence type="predicted"/>
<comment type="caution">
    <text evidence="2">The sequence shown here is derived from an EMBL/GenBank/DDBJ whole genome shotgun (WGS) entry which is preliminary data.</text>
</comment>
<dbReference type="AlphaFoldDB" id="A0AAD6SM60"/>
<evidence type="ECO:0000313" key="3">
    <source>
        <dbReference type="Proteomes" id="UP001218188"/>
    </source>
</evidence>
<gene>
    <name evidence="2" type="ORF">C8F04DRAFT_1264030</name>
</gene>
<evidence type="ECO:0000313" key="2">
    <source>
        <dbReference type="EMBL" id="KAJ7030268.1"/>
    </source>
</evidence>